<evidence type="ECO:0000256" key="2">
    <source>
        <dbReference type="ARBA" id="ARBA00009320"/>
    </source>
</evidence>
<evidence type="ECO:0008006" key="6">
    <source>
        <dbReference type="Google" id="ProtNLM"/>
    </source>
</evidence>
<reference evidence="4 5" key="1">
    <citation type="submission" date="2019-09" db="EMBL/GenBank/DDBJ databases">
        <title>Draft genome sequence assemblies of isolates from the urinary tract.</title>
        <authorList>
            <person name="Mores C.R."/>
            <person name="Putonti C."/>
            <person name="Wolfe A.J."/>
        </authorList>
    </citation>
    <scope>NUCLEOTIDE SEQUENCE [LARGE SCALE GENOMIC DNA]</scope>
    <source>
        <strain evidence="4 5">UMB623</strain>
    </source>
</reference>
<dbReference type="Proteomes" id="UP000327148">
    <property type="component" value="Unassembled WGS sequence"/>
</dbReference>
<dbReference type="GO" id="GO:0003824">
    <property type="term" value="F:catalytic activity"/>
    <property type="evidence" value="ECO:0007669"/>
    <property type="project" value="InterPro"/>
</dbReference>
<dbReference type="GO" id="GO:0046394">
    <property type="term" value="P:carboxylic acid biosynthetic process"/>
    <property type="evidence" value="ECO:0007669"/>
    <property type="project" value="UniProtKB-ARBA"/>
</dbReference>
<dbReference type="InterPro" id="IPR043132">
    <property type="entry name" value="BCAT-like_C"/>
</dbReference>
<sequence length="270" mass="29986">MKKRCSKAKPSSKAFKVGKESAMIQLDNGFYYGLGVFETIAVEAGCPLFLDCHLARLQAGVDFLGIDFSLKAEDVLAYLADQPLDHHALKIAVSEKNIIYSERPNPYTFNQYQEGISCCLSEIQRNPSSPYIYHKTFQYGDNLYALRKAKAAGYREAVFTNAEGLVCEGATSNLFMVRAGEIYTPKKSAGLLPGTVRSYLIDNFPIKEVNIPLEALYQADEVFVTNALMGIMPVRQVGQAAYQVGPLTRNLMGAYGEEVRRQVEADPLQR</sequence>
<organism evidence="4 5">
    <name type="scientific">Aerococcus sanguinicola</name>
    <dbReference type="NCBI Taxonomy" id="119206"/>
    <lineage>
        <taxon>Bacteria</taxon>
        <taxon>Bacillati</taxon>
        <taxon>Bacillota</taxon>
        <taxon>Bacilli</taxon>
        <taxon>Lactobacillales</taxon>
        <taxon>Aerococcaceae</taxon>
        <taxon>Aerococcus</taxon>
    </lineage>
</organism>
<dbReference type="PANTHER" id="PTHR42743">
    <property type="entry name" value="AMINO-ACID AMINOTRANSFERASE"/>
    <property type="match status" value="1"/>
</dbReference>
<dbReference type="PANTHER" id="PTHR42743:SF11">
    <property type="entry name" value="AMINODEOXYCHORISMATE LYASE"/>
    <property type="match status" value="1"/>
</dbReference>
<evidence type="ECO:0000256" key="3">
    <source>
        <dbReference type="ARBA" id="ARBA00022898"/>
    </source>
</evidence>
<comment type="cofactor">
    <cofactor evidence="1">
        <name>pyridoxal 5'-phosphate</name>
        <dbReference type="ChEBI" id="CHEBI:597326"/>
    </cofactor>
</comment>
<dbReference type="FunFam" id="3.20.10.10:FF:000002">
    <property type="entry name" value="D-alanine aminotransferase"/>
    <property type="match status" value="1"/>
</dbReference>
<protein>
    <recommendedName>
        <fullName evidence="6">Aminotransferase class IV</fullName>
    </recommendedName>
</protein>
<dbReference type="EMBL" id="VYWO01000001">
    <property type="protein sequence ID" value="KAA9301787.1"/>
    <property type="molecule type" value="Genomic_DNA"/>
</dbReference>
<dbReference type="InterPro" id="IPR036038">
    <property type="entry name" value="Aminotransferase-like"/>
</dbReference>
<dbReference type="GO" id="GO:0008652">
    <property type="term" value="P:amino acid biosynthetic process"/>
    <property type="evidence" value="ECO:0007669"/>
    <property type="project" value="UniProtKB-ARBA"/>
</dbReference>
<dbReference type="OrthoDB" id="9805628at2"/>
<accession>A0A5N1GLD2</accession>
<gene>
    <name evidence="4" type="ORF">F6I03_00860</name>
</gene>
<name>A0A5N1GLD2_9LACT</name>
<comment type="caution">
    <text evidence="4">The sequence shown here is derived from an EMBL/GenBank/DDBJ whole genome shotgun (WGS) entry which is preliminary data.</text>
</comment>
<dbReference type="Gene3D" id="3.30.470.10">
    <property type="match status" value="1"/>
</dbReference>
<dbReference type="Gene3D" id="3.20.10.10">
    <property type="entry name" value="D-amino Acid Aminotransferase, subunit A, domain 2"/>
    <property type="match status" value="1"/>
</dbReference>
<keyword evidence="3" id="KW-0663">Pyridoxal phosphate</keyword>
<dbReference type="SUPFAM" id="SSF56752">
    <property type="entry name" value="D-aminoacid aminotransferase-like PLP-dependent enzymes"/>
    <property type="match status" value="1"/>
</dbReference>
<dbReference type="GO" id="GO:0005829">
    <property type="term" value="C:cytosol"/>
    <property type="evidence" value="ECO:0007669"/>
    <property type="project" value="TreeGrafter"/>
</dbReference>
<proteinExistence type="inferred from homology"/>
<evidence type="ECO:0000313" key="5">
    <source>
        <dbReference type="Proteomes" id="UP000327148"/>
    </source>
</evidence>
<dbReference type="InterPro" id="IPR001544">
    <property type="entry name" value="Aminotrans_IV"/>
</dbReference>
<evidence type="ECO:0000313" key="4">
    <source>
        <dbReference type="EMBL" id="KAA9301787.1"/>
    </source>
</evidence>
<dbReference type="InterPro" id="IPR043131">
    <property type="entry name" value="BCAT-like_N"/>
</dbReference>
<comment type="similarity">
    <text evidence="2">Belongs to the class-IV pyridoxal-phosphate-dependent aminotransferase family.</text>
</comment>
<dbReference type="InterPro" id="IPR050571">
    <property type="entry name" value="Class-IV_PLP-Dep_Aminotrnsfr"/>
</dbReference>
<dbReference type="AlphaFoldDB" id="A0A5N1GLD2"/>
<dbReference type="Pfam" id="PF01063">
    <property type="entry name" value="Aminotran_4"/>
    <property type="match status" value="1"/>
</dbReference>
<evidence type="ECO:0000256" key="1">
    <source>
        <dbReference type="ARBA" id="ARBA00001933"/>
    </source>
</evidence>